<dbReference type="InterPro" id="IPR001789">
    <property type="entry name" value="Sig_transdc_resp-reg_receiver"/>
</dbReference>
<dbReference type="CDD" id="cd17574">
    <property type="entry name" value="REC_OmpR"/>
    <property type="match status" value="1"/>
</dbReference>
<name>A0ABW0FQ53_9CAUL</name>
<dbReference type="SMART" id="SM00448">
    <property type="entry name" value="REC"/>
    <property type="match status" value="1"/>
</dbReference>
<proteinExistence type="predicted"/>
<feature type="domain" description="OmpR/PhoB-type" evidence="9">
    <location>
        <begin position="132"/>
        <end position="231"/>
    </location>
</feature>
<keyword evidence="3" id="KW-0805">Transcription regulation</keyword>
<evidence type="ECO:0000313" key="11">
    <source>
        <dbReference type="Proteomes" id="UP001596152"/>
    </source>
</evidence>
<evidence type="ECO:0000256" key="7">
    <source>
        <dbReference type="PROSITE-ProRule" id="PRU01091"/>
    </source>
</evidence>
<dbReference type="InterPro" id="IPR016032">
    <property type="entry name" value="Sig_transdc_resp-reg_C-effctor"/>
</dbReference>
<keyword evidence="11" id="KW-1185">Reference proteome</keyword>
<comment type="caution">
    <text evidence="10">The sequence shown here is derived from an EMBL/GenBank/DDBJ whole genome shotgun (WGS) entry which is preliminary data.</text>
</comment>
<dbReference type="InterPro" id="IPR001867">
    <property type="entry name" value="OmpR/PhoB-type_DNA-bd"/>
</dbReference>
<protein>
    <submittedName>
        <fullName evidence="10">Response regulator</fullName>
    </submittedName>
</protein>
<dbReference type="Gene3D" id="6.10.250.690">
    <property type="match status" value="1"/>
</dbReference>
<evidence type="ECO:0000256" key="2">
    <source>
        <dbReference type="ARBA" id="ARBA00023012"/>
    </source>
</evidence>
<dbReference type="Pfam" id="PF00072">
    <property type="entry name" value="Response_reg"/>
    <property type="match status" value="1"/>
</dbReference>
<dbReference type="SMART" id="SM00862">
    <property type="entry name" value="Trans_reg_C"/>
    <property type="match status" value="1"/>
</dbReference>
<keyword evidence="4 7" id="KW-0238">DNA-binding</keyword>
<dbReference type="Proteomes" id="UP001596152">
    <property type="component" value="Unassembled WGS sequence"/>
</dbReference>
<keyword evidence="1 6" id="KW-0597">Phosphoprotein</keyword>
<dbReference type="Gene3D" id="1.10.10.10">
    <property type="entry name" value="Winged helix-like DNA-binding domain superfamily/Winged helix DNA-binding domain"/>
    <property type="match status" value="1"/>
</dbReference>
<evidence type="ECO:0000256" key="5">
    <source>
        <dbReference type="ARBA" id="ARBA00023163"/>
    </source>
</evidence>
<accession>A0ABW0FQ53</accession>
<reference evidence="11" key="1">
    <citation type="journal article" date="2019" name="Int. J. Syst. Evol. Microbiol.">
        <title>The Global Catalogue of Microorganisms (GCM) 10K type strain sequencing project: providing services to taxonomists for standard genome sequencing and annotation.</title>
        <authorList>
            <consortium name="The Broad Institute Genomics Platform"/>
            <consortium name="The Broad Institute Genome Sequencing Center for Infectious Disease"/>
            <person name="Wu L."/>
            <person name="Ma J."/>
        </authorList>
    </citation>
    <scope>NUCLEOTIDE SEQUENCE [LARGE SCALE GENOMIC DNA]</scope>
    <source>
        <strain evidence="11">JCM 12125</strain>
    </source>
</reference>
<dbReference type="CDD" id="cd00383">
    <property type="entry name" value="trans_reg_C"/>
    <property type="match status" value="1"/>
</dbReference>
<dbReference type="InterPro" id="IPR039420">
    <property type="entry name" value="WalR-like"/>
</dbReference>
<evidence type="ECO:0000256" key="1">
    <source>
        <dbReference type="ARBA" id="ARBA00022553"/>
    </source>
</evidence>
<evidence type="ECO:0000259" key="9">
    <source>
        <dbReference type="PROSITE" id="PS51755"/>
    </source>
</evidence>
<sequence>MIRSSSKILVVDDDIGIRTAIRDYLDGFGVRTLLAADAVEMERVLATESVDLIVLDVMMPGEDGLAVCRRRGDSGVPILMLSALGDPADRIVGLELGASDYLAKPFEPRELLARVRALLRRQVAPSEGPRIARQWSFSGWSFDGETRRLTRPNGAEVVLTSAQAALLKVFLERPGRLLTRDQLMTLTRGGSAEVFDRAIDLSVSRLRRLLGDQDRTPLIETVRGEGYRLRPAHPPS</sequence>
<dbReference type="InterPro" id="IPR011006">
    <property type="entry name" value="CheY-like_superfamily"/>
</dbReference>
<dbReference type="SUPFAM" id="SSF46894">
    <property type="entry name" value="C-terminal effector domain of the bipartite response regulators"/>
    <property type="match status" value="1"/>
</dbReference>
<dbReference type="RefSeq" id="WP_374039499.1">
    <property type="nucleotide sequence ID" value="NZ_CP169083.1"/>
</dbReference>
<dbReference type="SUPFAM" id="SSF52172">
    <property type="entry name" value="CheY-like"/>
    <property type="match status" value="1"/>
</dbReference>
<dbReference type="Pfam" id="PF00486">
    <property type="entry name" value="Trans_reg_C"/>
    <property type="match status" value="1"/>
</dbReference>
<organism evidence="10 11">
    <name type="scientific">Brevundimonas staleyi</name>
    <dbReference type="NCBI Taxonomy" id="74326"/>
    <lineage>
        <taxon>Bacteria</taxon>
        <taxon>Pseudomonadati</taxon>
        <taxon>Pseudomonadota</taxon>
        <taxon>Alphaproteobacteria</taxon>
        <taxon>Caulobacterales</taxon>
        <taxon>Caulobacteraceae</taxon>
        <taxon>Brevundimonas</taxon>
    </lineage>
</organism>
<feature type="modified residue" description="4-aspartylphosphate" evidence="6">
    <location>
        <position position="56"/>
    </location>
</feature>
<gene>
    <name evidence="10" type="ORF">ACFPIE_05635</name>
</gene>
<feature type="domain" description="Response regulatory" evidence="8">
    <location>
        <begin position="7"/>
        <end position="119"/>
    </location>
</feature>
<dbReference type="Gene3D" id="3.40.50.2300">
    <property type="match status" value="1"/>
</dbReference>
<dbReference type="PANTHER" id="PTHR48111:SF4">
    <property type="entry name" value="DNA-BINDING DUAL TRANSCRIPTIONAL REGULATOR OMPR"/>
    <property type="match status" value="1"/>
</dbReference>
<dbReference type="PANTHER" id="PTHR48111">
    <property type="entry name" value="REGULATOR OF RPOS"/>
    <property type="match status" value="1"/>
</dbReference>
<dbReference type="InterPro" id="IPR036388">
    <property type="entry name" value="WH-like_DNA-bd_sf"/>
</dbReference>
<dbReference type="PROSITE" id="PS50110">
    <property type="entry name" value="RESPONSE_REGULATORY"/>
    <property type="match status" value="1"/>
</dbReference>
<evidence type="ECO:0000256" key="3">
    <source>
        <dbReference type="ARBA" id="ARBA00023015"/>
    </source>
</evidence>
<keyword evidence="2" id="KW-0902">Two-component regulatory system</keyword>
<evidence type="ECO:0000259" key="8">
    <source>
        <dbReference type="PROSITE" id="PS50110"/>
    </source>
</evidence>
<dbReference type="PROSITE" id="PS51755">
    <property type="entry name" value="OMPR_PHOB"/>
    <property type="match status" value="1"/>
</dbReference>
<dbReference type="EMBL" id="JBHSLF010000013">
    <property type="protein sequence ID" value="MFC5343389.1"/>
    <property type="molecule type" value="Genomic_DNA"/>
</dbReference>
<evidence type="ECO:0000313" key="10">
    <source>
        <dbReference type="EMBL" id="MFC5343389.1"/>
    </source>
</evidence>
<feature type="DNA-binding region" description="OmpR/PhoB-type" evidence="7">
    <location>
        <begin position="132"/>
        <end position="231"/>
    </location>
</feature>
<evidence type="ECO:0000256" key="6">
    <source>
        <dbReference type="PROSITE-ProRule" id="PRU00169"/>
    </source>
</evidence>
<keyword evidence="5" id="KW-0804">Transcription</keyword>
<evidence type="ECO:0000256" key="4">
    <source>
        <dbReference type="ARBA" id="ARBA00023125"/>
    </source>
</evidence>